<dbReference type="Proteomes" id="UP000198988">
    <property type="component" value="Unassembled WGS sequence"/>
</dbReference>
<proteinExistence type="predicted"/>
<evidence type="ECO:0000313" key="3">
    <source>
        <dbReference type="Proteomes" id="UP000198988"/>
    </source>
</evidence>
<dbReference type="InterPro" id="IPR002881">
    <property type="entry name" value="DUF58"/>
</dbReference>
<protein>
    <submittedName>
        <fullName evidence="2">Protein containing DUF58</fullName>
    </submittedName>
</protein>
<organism evidence="2 3">
    <name type="scientific">Bathymodiolus azoricus thioautotrophic gill symbiont</name>
    <dbReference type="NCBI Taxonomy" id="235205"/>
    <lineage>
        <taxon>Bacteria</taxon>
        <taxon>Pseudomonadati</taxon>
        <taxon>Pseudomonadota</taxon>
        <taxon>Gammaproteobacteria</taxon>
        <taxon>sulfur-oxidizing symbionts</taxon>
    </lineage>
</organism>
<dbReference type="OrthoDB" id="9776116at2"/>
<dbReference type="AlphaFoldDB" id="A0A1H6M8G4"/>
<accession>A0A1H6M8G4</accession>
<dbReference type="PANTHER" id="PTHR33608:SF6">
    <property type="entry name" value="BLL2464 PROTEIN"/>
    <property type="match status" value="1"/>
</dbReference>
<dbReference type="RefSeq" id="WP_090717001.1">
    <property type="nucleotide sequence ID" value="NZ_CAESAP020000183.1"/>
</dbReference>
<evidence type="ECO:0000313" key="2">
    <source>
        <dbReference type="EMBL" id="SEH93957.1"/>
    </source>
</evidence>
<dbReference type="PANTHER" id="PTHR33608">
    <property type="entry name" value="BLL2464 PROTEIN"/>
    <property type="match status" value="1"/>
</dbReference>
<evidence type="ECO:0000259" key="1">
    <source>
        <dbReference type="Pfam" id="PF01882"/>
    </source>
</evidence>
<dbReference type="EMBL" id="CDSC02000345">
    <property type="protein sequence ID" value="SEH93957.1"/>
    <property type="molecule type" value="Genomic_DNA"/>
</dbReference>
<gene>
    <name evidence="2" type="ORF">BAZSYMA_ACONTIG00101_0</name>
</gene>
<feature type="domain" description="DUF58" evidence="1">
    <location>
        <begin position="36"/>
        <end position="235"/>
    </location>
</feature>
<reference evidence="3" key="1">
    <citation type="submission" date="2016-06" db="EMBL/GenBank/DDBJ databases">
        <authorList>
            <person name="Petersen J."/>
            <person name="Sayavedra L."/>
        </authorList>
    </citation>
    <scope>NUCLEOTIDE SEQUENCE [LARGE SCALE GENOMIC DNA]</scope>
    <source>
        <strain evidence="3">BazSymA</strain>
    </source>
</reference>
<dbReference type="Pfam" id="PF01882">
    <property type="entry name" value="DUF58"/>
    <property type="match status" value="1"/>
</dbReference>
<name>A0A1H6M8G4_9GAMM</name>
<sequence length="271" mass="30952">MMSAQEIILHAKKNVFTQKSAEHLSKMRGDGLDFCEIRPYQAGDDIRKINFSASGKTGELQTNVFNEDRQINVVICVMLSSSLHFGSVRLKNELIAEIVAHLAYSSIQQKNQTKLVFFFNDEQQIFQLNNMGSLLLAIEALLNFDLLKIQINPETLSTYLVQQAKSLVFVIGDFYQSSDYSRVAHKNQINAIIVRDPLEELPIFGTELSLKNAQNNSSIEVDFDKKLAKKYQSQLKIEDDKRYLHFAQHKINVGKIYTNDDVFVKLSQILK</sequence>